<reference evidence="2 3" key="1">
    <citation type="journal article" date="2005" name="Int. J. Syst. Evol. Microbiol.">
        <title>Bacillus litoralis sp. nov., isolated from a tidal flat of the Yellow Sea in Korea.</title>
        <authorList>
            <person name="Yoon J.H."/>
            <person name="Oh T.K."/>
        </authorList>
    </citation>
    <scope>NUCLEOTIDE SEQUENCE [LARGE SCALE GENOMIC DNA]</scope>
    <source>
        <strain evidence="2 3">SW-211</strain>
    </source>
</reference>
<dbReference type="EMBL" id="VOQF01000007">
    <property type="protein sequence ID" value="TXC90098.1"/>
    <property type="molecule type" value="Genomic_DNA"/>
</dbReference>
<comment type="caution">
    <text evidence="2">The sequence shown here is derived from an EMBL/GenBank/DDBJ whole genome shotgun (WGS) entry which is preliminary data.</text>
</comment>
<keyword evidence="3" id="KW-1185">Reference proteome</keyword>
<dbReference type="OrthoDB" id="2427034at2"/>
<feature type="region of interest" description="Disordered" evidence="1">
    <location>
        <begin position="231"/>
        <end position="256"/>
    </location>
</feature>
<dbReference type="Proteomes" id="UP000321363">
    <property type="component" value="Unassembled WGS sequence"/>
</dbReference>
<feature type="compositionally biased region" description="Acidic residues" evidence="1">
    <location>
        <begin position="132"/>
        <end position="141"/>
    </location>
</feature>
<name>A0A5C6VX92_9BACI</name>
<dbReference type="AlphaFoldDB" id="A0A5C6VX92"/>
<gene>
    <name evidence="2" type="ORF">FS935_13620</name>
</gene>
<feature type="region of interest" description="Disordered" evidence="1">
    <location>
        <begin position="129"/>
        <end position="153"/>
    </location>
</feature>
<evidence type="ECO:0000313" key="3">
    <source>
        <dbReference type="Proteomes" id="UP000321363"/>
    </source>
</evidence>
<proteinExistence type="predicted"/>
<accession>A0A5C6VX92</accession>
<evidence type="ECO:0008006" key="4">
    <source>
        <dbReference type="Google" id="ProtNLM"/>
    </source>
</evidence>
<evidence type="ECO:0000313" key="2">
    <source>
        <dbReference type="EMBL" id="TXC90098.1"/>
    </source>
</evidence>
<dbReference type="PROSITE" id="PS51257">
    <property type="entry name" value="PROKAR_LIPOPROTEIN"/>
    <property type="match status" value="1"/>
</dbReference>
<protein>
    <recommendedName>
        <fullName evidence="4">Pilus assembly protein PilO</fullName>
    </recommendedName>
</protein>
<dbReference type="RefSeq" id="WP_146949168.1">
    <property type="nucleotide sequence ID" value="NZ_VOQF01000007.1"/>
</dbReference>
<sequence length="256" mass="29259">MIEWRKKHTIIIVLALLLAALACYFSYVLFVQPKNLELTSLQNRIETENKLIESMQKSTGSSTEEALLSAVELQKILPVSPFEEQFLLELEKAETMSSSEITSISFQDGGMVEEEDQGDEMVEAYDEKLDPDNEDSNEAEQSESSNTEAIPEGLEKLTVELDVKSPSYYELEDFIKILENTNRITQIESLQVEGFPELIQIVEDPDTTYEYKVVVSTYYFPTLDELREQLPPFSVPSPSEKENPFTDIIKEDEEEE</sequence>
<organism evidence="2 3">
    <name type="scientific">Metabacillus litoralis</name>
    <dbReference type="NCBI Taxonomy" id="152268"/>
    <lineage>
        <taxon>Bacteria</taxon>
        <taxon>Bacillati</taxon>
        <taxon>Bacillota</taxon>
        <taxon>Bacilli</taxon>
        <taxon>Bacillales</taxon>
        <taxon>Bacillaceae</taxon>
        <taxon>Metabacillus</taxon>
    </lineage>
</organism>
<evidence type="ECO:0000256" key="1">
    <source>
        <dbReference type="SAM" id="MobiDB-lite"/>
    </source>
</evidence>